<dbReference type="AlphaFoldDB" id="A0AAV4RKP1"/>
<protein>
    <submittedName>
        <fullName evidence="1">Uncharacterized protein</fullName>
    </submittedName>
</protein>
<keyword evidence="2" id="KW-1185">Reference proteome</keyword>
<reference evidence="1 2" key="1">
    <citation type="submission" date="2021-06" db="EMBL/GenBank/DDBJ databases">
        <title>Caerostris darwini draft genome.</title>
        <authorList>
            <person name="Kono N."/>
            <person name="Arakawa K."/>
        </authorList>
    </citation>
    <scope>NUCLEOTIDE SEQUENCE [LARGE SCALE GENOMIC DNA]</scope>
</reference>
<name>A0AAV4RKP1_9ARAC</name>
<dbReference type="Proteomes" id="UP001054837">
    <property type="component" value="Unassembled WGS sequence"/>
</dbReference>
<comment type="caution">
    <text evidence="1">The sequence shown here is derived from an EMBL/GenBank/DDBJ whole genome shotgun (WGS) entry which is preliminary data.</text>
</comment>
<accession>A0AAV4RKP1</accession>
<evidence type="ECO:0000313" key="1">
    <source>
        <dbReference type="EMBL" id="GIY22275.1"/>
    </source>
</evidence>
<evidence type="ECO:0000313" key="2">
    <source>
        <dbReference type="Proteomes" id="UP001054837"/>
    </source>
</evidence>
<dbReference type="EMBL" id="BPLQ01006428">
    <property type="protein sequence ID" value="GIY22275.1"/>
    <property type="molecule type" value="Genomic_DNA"/>
</dbReference>
<proteinExistence type="predicted"/>
<sequence>MNLPHILTPTSLRRQRQQIKSRFASIQPCASAKILPRVGKQLTSVRVLSLQSTGADVLSLSSFIHFITFKRTKGHLYFNCLCVECDTKFGTIRRRFLPIWR</sequence>
<gene>
    <name evidence="1" type="ORF">CDAR_374851</name>
</gene>
<organism evidence="1 2">
    <name type="scientific">Caerostris darwini</name>
    <dbReference type="NCBI Taxonomy" id="1538125"/>
    <lineage>
        <taxon>Eukaryota</taxon>
        <taxon>Metazoa</taxon>
        <taxon>Ecdysozoa</taxon>
        <taxon>Arthropoda</taxon>
        <taxon>Chelicerata</taxon>
        <taxon>Arachnida</taxon>
        <taxon>Araneae</taxon>
        <taxon>Araneomorphae</taxon>
        <taxon>Entelegynae</taxon>
        <taxon>Araneoidea</taxon>
        <taxon>Araneidae</taxon>
        <taxon>Caerostris</taxon>
    </lineage>
</organism>